<dbReference type="InterPro" id="IPR016032">
    <property type="entry name" value="Sig_transdc_resp-reg_C-effctor"/>
</dbReference>
<organism evidence="5 6">
    <name type="scientific">Prevotella corporis</name>
    <dbReference type="NCBI Taxonomy" id="28128"/>
    <lineage>
        <taxon>Bacteria</taxon>
        <taxon>Pseudomonadati</taxon>
        <taxon>Bacteroidota</taxon>
        <taxon>Bacteroidia</taxon>
        <taxon>Bacteroidales</taxon>
        <taxon>Prevotellaceae</taxon>
        <taxon>Prevotella</taxon>
    </lineage>
</organism>
<evidence type="ECO:0000256" key="3">
    <source>
        <dbReference type="SAM" id="Phobius"/>
    </source>
</evidence>
<keyword evidence="3" id="KW-0472">Membrane</keyword>
<gene>
    <name evidence="5" type="ORF">HMPREF3226_00797</name>
</gene>
<proteinExistence type="predicted"/>
<dbReference type="AlphaFoldDB" id="A0A133QF20"/>
<keyword evidence="1 2" id="KW-0238">DNA-binding</keyword>
<protein>
    <submittedName>
        <fullName evidence="5">Transcriptional regulatory protein</fullName>
    </submittedName>
</protein>
<dbReference type="RefSeq" id="WP_025876994.1">
    <property type="nucleotide sequence ID" value="NZ_BAAAXP010000045.1"/>
</dbReference>
<keyword evidence="3" id="KW-0812">Transmembrane</keyword>
<reference evidence="6" key="1">
    <citation type="submission" date="2016-01" db="EMBL/GenBank/DDBJ databases">
        <authorList>
            <person name="Mitreva M."/>
            <person name="Pepin K.H."/>
            <person name="Mihindukulasuriya K.A."/>
            <person name="Fulton R."/>
            <person name="Fronick C."/>
            <person name="O'Laughlin M."/>
            <person name="Miner T."/>
            <person name="Herter B."/>
            <person name="Rosa B.A."/>
            <person name="Cordes M."/>
            <person name="Tomlinson C."/>
            <person name="Wollam A."/>
            <person name="Palsikar V.B."/>
            <person name="Mardis E.R."/>
            <person name="Wilson R.K."/>
        </authorList>
    </citation>
    <scope>NUCLEOTIDE SEQUENCE [LARGE SCALE GENOMIC DNA]</scope>
    <source>
        <strain evidence="6">MJR7716</strain>
    </source>
</reference>
<dbReference type="Gene3D" id="1.10.10.10">
    <property type="entry name" value="Winged helix-like DNA-binding domain superfamily/Winged helix DNA-binding domain"/>
    <property type="match status" value="1"/>
</dbReference>
<dbReference type="EMBL" id="LRQG01000051">
    <property type="protein sequence ID" value="KXA41461.1"/>
    <property type="molecule type" value="Genomic_DNA"/>
</dbReference>
<evidence type="ECO:0000256" key="2">
    <source>
        <dbReference type="PROSITE-ProRule" id="PRU01091"/>
    </source>
</evidence>
<dbReference type="PATRIC" id="fig|28128.5.peg.805"/>
<sequence length="244" mass="28429">MKPWFVVFVFMILLSSAVLSSIDRYNYTEQTIINDMNQALEQTLSAKREAWITPDTINDYRRNLKIDALRAESFLSYAQPNAPKALCSKRIKWRGKDREVAFQSYATCSFATVWGMSDQRIPYLLICLSSLWLLVSLKIVRRKKAGMTVFGELVYSQSSAQFYDSHDNPIPLTPLQSELMRLFLSNDQHTVSKKEICDRLWPKKPDASDTLYTLIRRIRPVIEERGKVKIVNERGKEYRLEKMD</sequence>
<dbReference type="GO" id="GO:0003677">
    <property type="term" value="F:DNA binding"/>
    <property type="evidence" value="ECO:0007669"/>
    <property type="project" value="UniProtKB-UniRule"/>
</dbReference>
<evidence type="ECO:0000256" key="1">
    <source>
        <dbReference type="ARBA" id="ARBA00023125"/>
    </source>
</evidence>
<accession>A0A133QF20</accession>
<dbReference type="GO" id="GO:0000160">
    <property type="term" value="P:phosphorelay signal transduction system"/>
    <property type="evidence" value="ECO:0007669"/>
    <property type="project" value="InterPro"/>
</dbReference>
<dbReference type="GO" id="GO:0006355">
    <property type="term" value="P:regulation of DNA-templated transcription"/>
    <property type="evidence" value="ECO:0007669"/>
    <property type="project" value="InterPro"/>
</dbReference>
<keyword evidence="3" id="KW-1133">Transmembrane helix</keyword>
<evidence type="ECO:0000313" key="6">
    <source>
        <dbReference type="Proteomes" id="UP000070533"/>
    </source>
</evidence>
<feature type="transmembrane region" description="Helical" evidence="3">
    <location>
        <begin position="121"/>
        <end position="140"/>
    </location>
</feature>
<dbReference type="InterPro" id="IPR036388">
    <property type="entry name" value="WH-like_DNA-bd_sf"/>
</dbReference>
<dbReference type="OrthoDB" id="1025819at2"/>
<comment type="caution">
    <text evidence="5">The sequence shown here is derived from an EMBL/GenBank/DDBJ whole genome shotgun (WGS) entry which is preliminary data.</text>
</comment>
<name>A0A133QF20_9BACT</name>
<dbReference type="eggNOG" id="COG0745">
    <property type="taxonomic scope" value="Bacteria"/>
</dbReference>
<keyword evidence="6" id="KW-1185">Reference proteome</keyword>
<dbReference type="PROSITE" id="PS51755">
    <property type="entry name" value="OMPR_PHOB"/>
    <property type="match status" value="1"/>
</dbReference>
<feature type="DNA-binding region" description="OmpR/PhoB-type" evidence="2">
    <location>
        <begin position="145"/>
        <end position="242"/>
    </location>
</feature>
<dbReference type="Pfam" id="PF00486">
    <property type="entry name" value="Trans_reg_C"/>
    <property type="match status" value="1"/>
</dbReference>
<dbReference type="SMART" id="SM00862">
    <property type="entry name" value="Trans_reg_C"/>
    <property type="match status" value="1"/>
</dbReference>
<evidence type="ECO:0000313" key="5">
    <source>
        <dbReference type="EMBL" id="KXA41461.1"/>
    </source>
</evidence>
<evidence type="ECO:0000259" key="4">
    <source>
        <dbReference type="PROSITE" id="PS51755"/>
    </source>
</evidence>
<dbReference type="STRING" id="28128.HMPREF3226_00797"/>
<dbReference type="InterPro" id="IPR001867">
    <property type="entry name" value="OmpR/PhoB-type_DNA-bd"/>
</dbReference>
<dbReference type="CDD" id="cd00383">
    <property type="entry name" value="trans_reg_C"/>
    <property type="match status" value="1"/>
</dbReference>
<feature type="domain" description="OmpR/PhoB-type" evidence="4">
    <location>
        <begin position="145"/>
        <end position="242"/>
    </location>
</feature>
<dbReference type="SUPFAM" id="SSF46894">
    <property type="entry name" value="C-terminal effector domain of the bipartite response regulators"/>
    <property type="match status" value="1"/>
</dbReference>
<dbReference type="Proteomes" id="UP000070533">
    <property type="component" value="Unassembled WGS sequence"/>
</dbReference>